<dbReference type="InterPro" id="IPR006016">
    <property type="entry name" value="UspA"/>
</dbReference>
<dbReference type="Pfam" id="PF00582">
    <property type="entry name" value="Usp"/>
    <property type="match status" value="1"/>
</dbReference>
<dbReference type="InterPro" id="IPR014729">
    <property type="entry name" value="Rossmann-like_a/b/a_fold"/>
</dbReference>
<comment type="similarity">
    <text evidence="1">Belongs to the universal stress protein A family.</text>
</comment>
<evidence type="ECO:0000256" key="1">
    <source>
        <dbReference type="ARBA" id="ARBA00008791"/>
    </source>
</evidence>
<dbReference type="RefSeq" id="WP_163776131.1">
    <property type="nucleotide sequence ID" value="NZ_AP022569.1"/>
</dbReference>
<dbReference type="Gene3D" id="3.40.50.620">
    <property type="entry name" value="HUPs"/>
    <property type="match status" value="2"/>
</dbReference>
<evidence type="ECO:0000313" key="3">
    <source>
        <dbReference type="EMBL" id="BBX45901.1"/>
    </source>
</evidence>
<proteinExistence type="inferred from homology"/>
<dbReference type="Proteomes" id="UP000465866">
    <property type="component" value="Chromosome"/>
</dbReference>
<gene>
    <name evidence="3" type="ORF">MCOO_19160</name>
</gene>
<dbReference type="SUPFAM" id="SSF52402">
    <property type="entry name" value="Adenine nucleotide alpha hydrolases-like"/>
    <property type="match status" value="2"/>
</dbReference>
<dbReference type="PANTHER" id="PTHR46268:SF6">
    <property type="entry name" value="UNIVERSAL STRESS PROTEIN UP12"/>
    <property type="match status" value="1"/>
</dbReference>
<dbReference type="PANTHER" id="PTHR46268">
    <property type="entry name" value="STRESS RESPONSE PROTEIN NHAX"/>
    <property type="match status" value="1"/>
</dbReference>
<sequence length="276" mass="28987">MRESNAARPAVVVGIDGSQAAIHAAQWAVDEAVSREIPLRLLEIIPGNVEPAPGNAVGNVQMEVEYGETALRTASAAVEATGKPVKVETEMVQGDPAKILIDESRSAAMICIGSVGIGRFARALLGSTATEVAEAAHCPVAIIRSRQSRPKPGSPLIVAAVSDTPDGERVIDTAIHEAQLRHAPVLAVGVLRADTADMPSGELDRRVELWGKRHPGVQIYAAATRTAITDFLAVMDRTIQLAVIGSSDADQVAKLIGPHRHPVIGHAECSVLIARS</sequence>
<dbReference type="AlphaFoldDB" id="A0A7I7KWE6"/>
<organism evidence="3 4">
    <name type="scientific">Mycobacterium cookii</name>
    <dbReference type="NCBI Taxonomy" id="1775"/>
    <lineage>
        <taxon>Bacteria</taxon>
        <taxon>Bacillati</taxon>
        <taxon>Actinomycetota</taxon>
        <taxon>Actinomycetes</taxon>
        <taxon>Mycobacteriales</taxon>
        <taxon>Mycobacteriaceae</taxon>
        <taxon>Mycobacterium</taxon>
    </lineage>
</organism>
<dbReference type="KEGG" id="mcoo:MCOO_19160"/>
<evidence type="ECO:0000259" key="2">
    <source>
        <dbReference type="Pfam" id="PF00582"/>
    </source>
</evidence>
<reference evidence="3 4" key="1">
    <citation type="journal article" date="2019" name="Emerg. Microbes Infect.">
        <title>Comprehensive subspecies identification of 175 nontuberculous mycobacteria species based on 7547 genomic profiles.</title>
        <authorList>
            <person name="Matsumoto Y."/>
            <person name="Kinjo T."/>
            <person name="Motooka D."/>
            <person name="Nabeya D."/>
            <person name="Jung N."/>
            <person name="Uechi K."/>
            <person name="Horii T."/>
            <person name="Iida T."/>
            <person name="Fujita J."/>
            <person name="Nakamura S."/>
        </authorList>
    </citation>
    <scope>NUCLEOTIDE SEQUENCE [LARGE SCALE GENOMIC DNA]</scope>
    <source>
        <strain evidence="3 4">JCM 12404</strain>
    </source>
</reference>
<keyword evidence="4" id="KW-1185">Reference proteome</keyword>
<protein>
    <submittedName>
        <fullName evidence="3">Universal stress protein</fullName>
    </submittedName>
</protein>
<feature type="domain" description="UspA" evidence="2">
    <location>
        <begin position="11"/>
        <end position="144"/>
    </location>
</feature>
<accession>A0A7I7KWE6</accession>
<evidence type="ECO:0000313" key="4">
    <source>
        <dbReference type="Proteomes" id="UP000465866"/>
    </source>
</evidence>
<dbReference type="EMBL" id="AP022569">
    <property type="protein sequence ID" value="BBX45901.1"/>
    <property type="molecule type" value="Genomic_DNA"/>
</dbReference>
<name>A0A7I7KWE6_9MYCO</name>
<dbReference type="PRINTS" id="PR01438">
    <property type="entry name" value="UNVRSLSTRESS"/>
</dbReference>
<dbReference type="InterPro" id="IPR006015">
    <property type="entry name" value="Universal_stress_UspA"/>
</dbReference>